<proteinExistence type="predicted"/>
<dbReference type="OMA" id="NIYFPQI"/>
<evidence type="ECO:0000256" key="4">
    <source>
        <dbReference type="SAM" id="SignalP"/>
    </source>
</evidence>
<dbReference type="InterPro" id="IPR016187">
    <property type="entry name" value="CTDL_fold"/>
</dbReference>
<dbReference type="AlphaFoldDB" id="G0NWT8"/>
<feature type="domain" description="CUB" evidence="5">
    <location>
        <begin position="112"/>
        <end position="222"/>
    </location>
</feature>
<feature type="chain" id="PRO_5003405898" description="CUB domain-containing protein" evidence="4">
    <location>
        <begin position="18"/>
        <end position="340"/>
    </location>
</feature>
<name>G0NWT8_CAEBE</name>
<dbReference type="InterPro" id="IPR000859">
    <property type="entry name" value="CUB_dom"/>
</dbReference>
<dbReference type="CDD" id="cd00041">
    <property type="entry name" value="CUB"/>
    <property type="match status" value="2"/>
</dbReference>
<keyword evidence="1" id="KW-0677">Repeat</keyword>
<evidence type="ECO:0000259" key="5">
    <source>
        <dbReference type="PROSITE" id="PS01180"/>
    </source>
</evidence>
<dbReference type="InterPro" id="IPR035914">
    <property type="entry name" value="Sperma_CUB_dom_sf"/>
</dbReference>
<dbReference type="EMBL" id="GL379966">
    <property type="protein sequence ID" value="EGT39249.1"/>
    <property type="molecule type" value="Genomic_DNA"/>
</dbReference>
<feature type="domain" description="CUB" evidence="5">
    <location>
        <begin position="225"/>
        <end position="337"/>
    </location>
</feature>
<dbReference type="eggNOG" id="KOG4297">
    <property type="taxonomic scope" value="Eukaryota"/>
</dbReference>
<feature type="signal peptide" evidence="4">
    <location>
        <begin position="1"/>
        <end position="17"/>
    </location>
</feature>
<dbReference type="PANTHER" id="PTHR24251">
    <property type="entry name" value="OVOCHYMASE-RELATED"/>
    <property type="match status" value="1"/>
</dbReference>
<dbReference type="InParanoid" id="G0NWT8"/>
<dbReference type="STRING" id="135651.G0NWT8"/>
<dbReference type="SUPFAM" id="SSF56436">
    <property type="entry name" value="C-type lectin-like"/>
    <property type="match status" value="1"/>
</dbReference>
<accession>G0NWT8</accession>
<dbReference type="SUPFAM" id="SSF49854">
    <property type="entry name" value="Spermadhesin, CUB domain"/>
    <property type="match status" value="2"/>
</dbReference>
<dbReference type="SMART" id="SM00042">
    <property type="entry name" value="CUB"/>
    <property type="match status" value="2"/>
</dbReference>
<dbReference type="OrthoDB" id="10009301at2759"/>
<feature type="disulfide bond" evidence="3">
    <location>
        <begin position="112"/>
        <end position="139"/>
    </location>
</feature>
<dbReference type="HOGENOM" id="CLU_038088_0_0_1"/>
<dbReference type="PROSITE" id="PS01180">
    <property type="entry name" value="CUB"/>
    <property type="match status" value="2"/>
</dbReference>
<comment type="caution">
    <text evidence="3">Lacks conserved residue(s) required for the propagation of feature annotation.</text>
</comment>
<dbReference type="Gene3D" id="2.60.120.290">
    <property type="entry name" value="Spermadhesin, CUB domain"/>
    <property type="match status" value="2"/>
</dbReference>
<evidence type="ECO:0000313" key="6">
    <source>
        <dbReference type="EMBL" id="EGT39249.1"/>
    </source>
</evidence>
<dbReference type="Pfam" id="PF00431">
    <property type="entry name" value="CUB"/>
    <property type="match status" value="2"/>
</dbReference>
<evidence type="ECO:0000256" key="2">
    <source>
        <dbReference type="ARBA" id="ARBA00023157"/>
    </source>
</evidence>
<keyword evidence="2 3" id="KW-1015">Disulfide bond</keyword>
<keyword evidence="7" id="KW-1185">Reference proteome</keyword>
<dbReference type="Proteomes" id="UP000008068">
    <property type="component" value="Unassembled WGS sequence"/>
</dbReference>
<evidence type="ECO:0000256" key="1">
    <source>
        <dbReference type="ARBA" id="ARBA00022737"/>
    </source>
</evidence>
<keyword evidence="4" id="KW-0732">Signal</keyword>
<reference evidence="7" key="1">
    <citation type="submission" date="2011-07" db="EMBL/GenBank/DDBJ databases">
        <authorList>
            <consortium name="Caenorhabditis brenneri Sequencing and Analysis Consortium"/>
            <person name="Wilson R.K."/>
        </authorList>
    </citation>
    <scope>NUCLEOTIDE SEQUENCE [LARGE SCALE GENOMIC DNA]</scope>
    <source>
        <strain evidence="7">PB2801</strain>
    </source>
</reference>
<evidence type="ECO:0000313" key="7">
    <source>
        <dbReference type="Proteomes" id="UP000008068"/>
    </source>
</evidence>
<sequence length="340" mass="39243">MIRQIILSFFLFSSVLTDNECPYGYRFYPETAICYHLSEDLYDFDGSVSYCQRKGGRLVSLIQGERNGIAREPKTTNGDCVTFKGVGSSVGLQTSQCYQQQYAFCKIVPNLCNGGVQNGSFGSIQSPQYPQQYYNKLMCLYYIYAPEGFSINIYFPQINTERYYDFVEIYEKNSTLYPDRIVGLSGNISNYEYRSNGSFLLVVFRTNYVITDIGFYAAWNVERIQPPIVSNTTTSGELISPNYPNDYDTFDNQIYYIKVIEEARINVTIDDFLTQETFDFLEIFDSMNQTASKRIERLSGNSVAPWNWLSTSNIVSLKFVSDGSYQYKGWHLMWNMVDRK</sequence>
<gene>
    <name evidence="6" type="ORF">CAEBREN_07461</name>
</gene>
<dbReference type="PANTHER" id="PTHR24251:SF30">
    <property type="entry name" value="MEMBRANE FRIZZLED-RELATED PROTEIN"/>
    <property type="match status" value="1"/>
</dbReference>
<organism evidence="7">
    <name type="scientific">Caenorhabditis brenneri</name>
    <name type="common">Nematode worm</name>
    <dbReference type="NCBI Taxonomy" id="135651"/>
    <lineage>
        <taxon>Eukaryota</taxon>
        <taxon>Metazoa</taxon>
        <taxon>Ecdysozoa</taxon>
        <taxon>Nematoda</taxon>
        <taxon>Chromadorea</taxon>
        <taxon>Rhabditida</taxon>
        <taxon>Rhabditina</taxon>
        <taxon>Rhabditomorpha</taxon>
        <taxon>Rhabditoidea</taxon>
        <taxon>Rhabditidae</taxon>
        <taxon>Peloderinae</taxon>
        <taxon>Caenorhabditis</taxon>
    </lineage>
</organism>
<evidence type="ECO:0000256" key="3">
    <source>
        <dbReference type="PROSITE-ProRule" id="PRU00059"/>
    </source>
</evidence>
<protein>
    <recommendedName>
        <fullName evidence="5">CUB domain-containing protein</fullName>
    </recommendedName>
</protein>